<dbReference type="PANTHER" id="PTHR10404">
    <property type="entry name" value="N-ACETYLATED-ALPHA-LINKED ACIDIC DIPEPTIDASE"/>
    <property type="match status" value="1"/>
</dbReference>
<dbReference type="InterPro" id="IPR003137">
    <property type="entry name" value="PA_domain"/>
</dbReference>
<evidence type="ECO:0000259" key="2">
    <source>
        <dbReference type="Pfam" id="PF04389"/>
    </source>
</evidence>
<proteinExistence type="predicted"/>
<dbReference type="Proteomes" id="UP000318093">
    <property type="component" value="Unassembled WGS sequence"/>
</dbReference>
<dbReference type="Gene3D" id="3.50.30.30">
    <property type="match status" value="1"/>
</dbReference>
<comment type="caution">
    <text evidence="3">The sequence shown here is derived from an EMBL/GenBank/DDBJ whole genome shotgun (WGS) entry which is preliminary data.</text>
</comment>
<evidence type="ECO:0000259" key="1">
    <source>
        <dbReference type="Pfam" id="PF02225"/>
    </source>
</evidence>
<dbReference type="AlphaFoldDB" id="A0A537J420"/>
<dbReference type="Pfam" id="PF04389">
    <property type="entry name" value="Peptidase_M28"/>
    <property type="match status" value="1"/>
</dbReference>
<protein>
    <submittedName>
        <fullName evidence="3">M28 family peptidase</fullName>
    </submittedName>
</protein>
<accession>A0A537J420</accession>
<dbReference type="EMBL" id="VBAN01000432">
    <property type="protein sequence ID" value="TMI78284.1"/>
    <property type="molecule type" value="Genomic_DNA"/>
</dbReference>
<dbReference type="InterPro" id="IPR046450">
    <property type="entry name" value="PA_dom_sf"/>
</dbReference>
<dbReference type="InterPro" id="IPR039373">
    <property type="entry name" value="Peptidase_M28B"/>
</dbReference>
<evidence type="ECO:0000313" key="3">
    <source>
        <dbReference type="EMBL" id="TMI78284.1"/>
    </source>
</evidence>
<sequence>MRVDAVSDHEIEQQVLQSLSLDDARALLDRFNTLVRESGSRDEWTAARWIAARLKSWGVPHTLHDPELFLSVPKAASLEIRAPAPRTIRAKTPAFSASTGRGSVRGRVVYVSTGYAEGVESLFDSPIAAGGNGGAGRKEIQGKIVLTEGLATPKKVADLAALGARALIFMNPGQAIHEGICTTIWGAPDLDSMGRKPAIPVVAINRPDGQALKAQVDAGPVEVAVKTKLDEGWKRCPVLVAEIPGTEDPERFVLVHGHIDSWHQGIGDNATGDASLMELARVFWQHRGRLRRTVRIAWWPGHSTGRYAGSTWYADTFAQELDERCVAQVDIDSPGCRWATEYTGISWMSEVDAFCKTAILDATGADASGERPHQAGDYSFNNIGITSFYMLLSTMPEALRKDKGYYAVGGCGANIQWHTEDDTMELVDYDILMNDLRVYVVSLLRVLNAPVHPFDFRLVAQEFGRTLDGYQQQAGPAFDFGPARAALGRLESDLEAFYGQVQELTRRPVRDPAVQSACAAIRRLARILVPLNFTREGRFRHDPAVPIPPLPDLAPAAGLARLPAGSHEARVVQTSLLRGMNRVVAALNHARRVVAGEGRN</sequence>
<dbReference type="SUPFAM" id="SSF53187">
    <property type="entry name" value="Zn-dependent exopeptidases"/>
    <property type="match status" value="1"/>
</dbReference>
<evidence type="ECO:0000313" key="4">
    <source>
        <dbReference type="Proteomes" id="UP000318093"/>
    </source>
</evidence>
<dbReference type="GO" id="GO:0004180">
    <property type="term" value="F:carboxypeptidase activity"/>
    <property type="evidence" value="ECO:0007669"/>
    <property type="project" value="TreeGrafter"/>
</dbReference>
<gene>
    <name evidence="3" type="ORF">E6H03_12355</name>
</gene>
<dbReference type="Pfam" id="PF02225">
    <property type="entry name" value="PA"/>
    <property type="match status" value="1"/>
</dbReference>
<feature type="domain" description="PA" evidence="1">
    <location>
        <begin position="128"/>
        <end position="212"/>
    </location>
</feature>
<dbReference type="PANTHER" id="PTHR10404:SF46">
    <property type="entry name" value="VACUOLAR PROTEIN SORTING-ASSOCIATED PROTEIN 70"/>
    <property type="match status" value="1"/>
</dbReference>
<dbReference type="Gene3D" id="3.40.630.10">
    <property type="entry name" value="Zn peptidases"/>
    <property type="match status" value="1"/>
</dbReference>
<organism evidence="3 4">
    <name type="scientific">Candidatus Segetimicrobium genomatis</name>
    <dbReference type="NCBI Taxonomy" id="2569760"/>
    <lineage>
        <taxon>Bacteria</taxon>
        <taxon>Bacillati</taxon>
        <taxon>Candidatus Sysuimicrobiota</taxon>
        <taxon>Candidatus Sysuimicrobiia</taxon>
        <taxon>Candidatus Sysuimicrobiales</taxon>
        <taxon>Candidatus Segetimicrobiaceae</taxon>
        <taxon>Candidatus Segetimicrobium</taxon>
    </lineage>
</organism>
<name>A0A537J420_9BACT</name>
<dbReference type="SUPFAM" id="SSF52025">
    <property type="entry name" value="PA domain"/>
    <property type="match status" value="1"/>
</dbReference>
<feature type="domain" description="Peptidase M28" evidence="2">
    <location>
        <begin position="240"/>
        <end position="431"/>
    </location>
</feature>
<reference evidence="3 4" key="1">
    <citation type="journal article" date="2019" name="Nat. Microbiol.">
        <title>Mediterranean grassland soil C-N compound turnover is dependent on rainfall and depth, and is mediated by genomically divergent microorganisms.</title>
        <authorList>
            <person name="Diamond S."/>
            <person name="Andeer P.F."/>
            <person name="Li Z."/>
            <person name="Crits-Christoph A."/>
            <person name="Burstein D."/>
            <person name="Anantharaman K."/>
            <person name="Lane K.R."/>
            <person name="Thomas B.C."/>
            <person name="Pan C."/>
            <person name="Northen T.R."/>
            <person name="Banfield J.F."/>
        </authorList>
    </citation>
    <scope>NUCLEOTIDE SEQUENCE [LARGE SCALE GENOMIC DNA]</scope>
    <source>
        <strain evidence="3">NP_6</strain>
    </source>
</reference>
<dbReference type="InterPro" id="IPR007484">
    <property type="entry name" value="Peptidase_M28"/>
</dbReference>